<name>A0A9Q5WAV6_9CYAN</name>
<evidence type="ECO:0000313" key="2">
    <source>
        <dbReference type="Proteomes" id="UP000190056"/>
    </source>
</evidence>
<evidence type="ECO:0000313" key="1">
    <source>
        <dbReference type="EMBL" id="OPH10919.1"/>
    </source>
</evidence>
<protein>
    <submittedName>
        <fullName evidence="1">Uncharacterized protein</fullName>
    </submittedName>
</protein>
<accession>A0A9Q5WAV6</accession>
<dbReference type="AlphaFoldDB" id="A0A9Q5WAV6"/>
<gene>
    <name evidence="1" type="ORF">CENA302_02935</name>
</gene>
<sequence>DGLGGLLVLLHLPLELVDAIDLGQVVGLGDGIEPGLGATGVHHPPGLQAPAFEAHGHGLVDRLPLAVGRQFVHGAHDVDGGAALAQPGAANVVDGCAAVFVVGGQRRSAGADVYADALVEGPTHAAGRVDDDGEADAGVALLLGGLGVVVVTPRGVARGDIGNRQRDALGGVVGIGVVGDPLGGGDGRVVGVSLAGRGRDQGGPGEQGEGQASGEVREIHARVLHGASFRPWYIGAGSVYPRGFRV</sequence>
<dbReference type="EMBL" id="MTPU01000016">
    <property type="protein sequence ID" value="OPH10919.1"/>
    <property type="molecule type" value="Genomic_DNA"/>
</dbReference>
<proteinExistence type="predicted"/>
<organism evidence="1 2">
    <name type="scientific">Cylindrospermopsis raciborskii CENA302</name>
    <dbReference type="NCBI Taxonomy" id="1170768"/>
    <lineage>
        <taxon>Bacteria</taxon>
        <taxon>Bacillati</taxon>
        <taxon>Cyanobacteriota</taxon>
        <taxon>Cyanophyceae</taxon>
        <taxon>Nostocales</taxon>
        <taxon>Aphanizomenonaceae</taxon>
        <taxon>Cylindrospermopsis</taxon>
    </lineage>
</organism>
<dbReference type="Proteomes" id="UP000190056">
    <property type="component" value="Unassembled WGS sequence"/>
</dbReference>
<feature type="non-terminal residue" evidence="1">
    <location>
        <position position="1"/>
    </location>
</feature>
<reference evidence="1 2" key="1">
    <citation type="submission" date="2017-01" db="EMBL/GenBank/DDBJ databases">
        <authorList>
            <person name="Abreu V.A."/>
            <person name="Popin R.V."/>
            <person name="Rigonato J."/>
            <person name="Andreote A.P."/>
            <person name="Schaker P.C."/>
            <person name="Hoff-Risseti C."/>
            <person name="Alvarenga D.O."/>
            <person name="Varani A.M."/>
            <person name="Fiore M.F."/>
        </authorList>
    </citation>
    <scope>NUCLEOTIDE SEQUENCE [LARGE SCALE GENOMIC DNA]</scope>
    <source>
        <strain evidence="1 2">CENA302</strain>
    </source>
</reference>
<comment type="caution">
    <text evidence="1">The sequence shown here is derived from an EMBL/GenBank/DDBJ whole genome shotgun (WGS) entry which is preliminary data.</text>
</comment>